<dbReference type="Proteomes" id="UP000032142">
    <property type="component" value="Unassembled WGS sequence"/>
</dbReference>
<dbReference type="EMBL" id="KN399955">
    <property type="protein sequence ID" value="KHG13603.1"/>
    <property type="molecule type" value="Genomic_DNA"/>
</dbReference>
<reference evidence="2" key="1">
    <citation type="submission" date="2014-09" db="EMBL/GenBank/DDBJ databases">
        <authorList>
            <person name="Mudge J."/>
            <person name="Ramaraj T."/>
            <person name="Lindquist I.E."/>
            <person name="Bharti A.K."/>
            <person name="Sundararajan A."/>
            <person name="Cameron C.T."/>
            <person name="Woodward J.E."/>
            <person name="May G.D."/>
            <person name="Brubaker C."/>
            <person name="Broadhvest J."/>
            <person name="Wilkins T.A."/>
        </authorList>
    </citation>
    <scope>NUCLEOTIDE SEQUENCE</scope>
    <source>
        <strain evidence="2">cv. AKA8401</strain>
    </source>
</reference>
<keyword evidence="2" id="KW-1185">Reference proteome</keyword>
<evidence type="ECO:0000313" key="1">
    <source>
        <dbReference type="EMBL" id="KHG13603.1"/>
    </source>
</evidence>
<gene>
    <name evidence="1" type="ORF">F383_19347</name>
</gene>
<proteinExistence type="predicted"/>
<accession>A0A0B0NG94</accession>
<organism evidence="1 2">
    <name type="scientific">Gossypium arboreum</name>
    <name type="common">Tree cotton</name>
    <name type="synonym">Gossypium nanking</name>
    <dbReference type="NCBI Taxonomy" id="29729"/>
    <lineage>
        <taxon>Eukaryota</taxon>
        <taxon>Viridiplantae</taxon>
        <taxon>Streptophyta</taxon>
        <taxon>Embryophyta</taxon>
        <taxon>Tracheophyta</taxon>
        <taxon>Spermatophyta</taxon>
        <taxon>Magnoliopsida</taxon>
        <taxon>eudicotyledons</taxon>
        <taxon>Gunneridae</taxon>
        <taxon>Pentapetalae</taxon>
        <taxon>rosids</taxon>
        <taxon>malvids</taxon>
        <taxon>Malvales</taxon>
        <taxon>Malvaceae</taxon>
        <taxon>Malvoideae</taxon>
        <taxon>Gossypium</taxon>
    </lineage>
</organism>
<evidence type="ECO:0000313" key="2">
    <source>
        <dbReference type="Proteomes" id="UP000032142"/>
    </source>
</evidence>
<sequence>MSYVVLITVVKVQICTCYDMLNVSDSFLLKMQICSDYA</sequence>
<protein>
    <submittedName>
        <fullName evidence="1">Uncharacterized protein</fullName>
    </submittedName>
</protein>
<dbReference type="AlphaFoldDB" id="A0A0B0NG94"/>
<name>A0A0B0NG94_GOSAR</name>